<feature type="domain" description="STAS" evidence="4">
    <location>
        <begin position="18"/>
        <end position="108"/>
    </location>
</feature>
<dbReference type="InterPro" id="IPR003658">
    <property type="entry name" value="Anti-sigma_ant"/>
</dbReference>
<dbReference type="RefSeq" id="WP_240165258.1">
    <property type="nucleotide sequence ID" value="NZ_CAJVAX010000019.1"/>
</dbReference>
<keyword evidence="6" id="KW-1185">Reference proteome</keyword>
<name>A0A9W4H4L1_9ACTN</name>
<evidence type="ECO:0000256" key="3">
    <source>
        <dbReference type="SAM" id="MobiDB-lite"/>
    </source>
</evidence>
<dbReference type="CDD" id="cd07043">
    <property type="entry name" value="STAS_anti-anti-sigma_factors"/>
    <property type="match status" value="1"/>
</dbReference>
<evidence type="ECO:0000313" key="5">
    <source>
        <dbReference type="EMBL" id="CAG7650225.1"/>
    </source>
</evidence>
<accession>A0A9W4H4L1</accession>
<comment type="caution">
    <text evidence="5">The sequence shown here is derived from an EMBL/GenBank/DDBJ whole genome shotgun (WGS) entry which is preliminary data.</text>
</comment>
<dbReference type="InterPro" id="IPR002645">
    <property type="entry name" value="STAS_dom"/>
</dbReference>
<dbReference type="InterPro" id="IPR036513">
    <property type="entry name" value="STAS_dom_sf"/>
</dbReference>
<evidence type="ECO:0000256" key="2">
    <source>
        <dbReference type="RuleBase" id="RU003749"/>
    </source>
</evidence>
<dbReference type="PANTHER" id="PTHR33495:SF2">
    <property type="entry name" value="ANTI-SIGMA FACTOR ANTAGONIST TM_1081-RELATED"/>
    <property type="match status" value="1"/>
</dbReference>
<dbReference type="AlphaFoldDB" id="A0A9W4H4L1"/>
<dbReference type="PANTHER" id="PTHR33495">
    <property type="entry name" value="ANTI-SIGMA FACTOR ANTAGONIST TM_1081-RELATED-RELATED"/>
    <property type="match status" value="1"/>
</dbReference>
<dbReference type="PROSITE" id="PS50801">
    <property type="entry name" value="STAS"/>
    <property type="match status" value="1"/>
</dbReference>
<dbReference type="GO" id="GO:0043856">
    <property type="term" value="F:anti-sigma factor antagonist activity"/>
    <property type="evidence" value="ECO:0007669"/>
    <property type="project" value="InterPro"/>
</dbReference>
<gene>
    <name evidence="5" type="ORF">SBRY_50304</name>
</gene>
<feature type="region of interest" description="Disordered" evidence="3">
    <location>
        <begin position="130"/>
        <end position="156"/>
    </location>
</feature>
<evidence type="ECO:0000256" key="1">
    <source>
        <dbReference type="ARBA" id="ARBA00009013"/>
    </source>
</evidence>
<sequence>MAHDVLAPQVITHRHGGLTVRMVEDGGRVRVSVGGEIDLGCADMLRQVLAECLRTAPRGVDVDLTGLGFCDSSGLNALLQAREHALAVGAPLTVSAVSAPVARVLDLTHCGDAFPEAVVSVPFGRRHGRRSARCGDAADNGRGVTDRRPNGAGQEPRALRLHVEAVLARRLGMAVLPA</sequence>
<dbReference type="EMBL" id="CAJVAX010000019">
    <property type="protein sequence ID" value="CAG7650225.1"/>
    <property type="molecule type" value="Genomic_DNA"/>
</dbReference>
<dbReference type="Proteomes" id="UP001153328">
    <property type="component" value="Unassembled WGS sequence"/>
</dbReference>
<protein>
    <recommendedName>
        <fullName evidence="2">Anti-sigma factor antagonist</fullName>
    </recommendedName>
</protein>
<dbReference type="SUPFAM" id="SSF52091">
    <property type="entry name" value="SpoIIaa-like"/>
    <property type="match status" value="1"/>
</dbReference>
<dbReference type="InterPro" id="IPR058548">
    <property type="entry name" value="MlaB-like_STAS"/>
</dbReference>
<dbReference type="NCBIfam" id="TIGR00377">
    <property type="entry name" value="ant_ant_sig"/>
    <property type="match status" value="1"/>
</dbReference>
<reference evidence="5" key="1">
    <citation type="submission" date="2021-06" db="EMBL/GenBank/DDBJ databases">
        <authorList>
            <person name="Arsene-Ploetze F."/>
        </authorList>
    </citation>
    <scope>NUCLEOTIDE SEQUENCE</scope>
    <source>
        <strain evidence="5">SBRY1</strain>
    </source>
</reference>
<organism evidence="5 6">
    <name type="scientific">Actinacidiphila bryophytorum</name>
    <dbReference type="NCBI Taxonomy" id="1436133"/>
    <lineage>
        <taxon>Bacteria</taxon>
        <taxon>Bacillati</taxon>
        <taxon>Actinomycetota</taxon>
        <taxon>Actinomycetes</taxon>
        <taxon>Kitasatosporales</taxon>
        <taxon>Streptomycetaceae</taxon>
        <taxon>Actinacidiphila</taxon>
    </lineage>
</organism>
<dbReference type="Gene3D" id="3.30.750.24">
    <property type="entry name" value="STAS domain"/>
    <property type="match status" value="1"/>
</dbReference>
<evidence type="ECO:0000259" key="4">
    <source>
        <dbReference type="PROSITE" id="PS50801"/>
    </source>
</evidence>
<proteinExistence type="inferred from homology"/>
<dbReference type="Pfam" id="PF13466">
    <property type="entry name" value="STAS_2"/>
    <property type="match status" value="1"/>
</dbReference>
<comment type="similarity">
    <text evidence="1 2">Belongs to the anti-sigma-factor antagonist family.</text>
</comment>
<evidence type="ECO:0000313" key="6">
    <source>
        <dbReference type="Proteomes" id="UP001153328"/>
    </source>
</evidence>